<gene>
    <name evidence="1" type="ORF">CI610_00961</name>
</gene>
<organism evidence="1">
    <name type="scientific">invertebrate metagenome</name>
    <dbReference type="NCBI Taxonomy" id="1711999"/>
    <lineage>
        <taxon>unclassified sequences</taxon>
        <taxon>metagenomes</taxon>
        <taxon>organismal metagenomes</taxon>
    </lineage>
</organism>
<dbReference type="AlphaFoldDB" id="A0A2H9TA04"/>
<name>A0A2H9TA04_9ZZZZ</name>
<protein>
    <submittedName>
        <fullName evidence="1">Uncharacterized protein</fullName>
    </submittedName>
</protein>
<evidence type="ECO:0000313" key="1">
    <source>
        <dbReference type="EMBL" id="PJE80062.1"/>
    </source>
</evidence>
<reference evidence="1" key="1">
    <citation type="journal article" date="2017" name="Appl. Environ. Microbiol.">
        <title>Molecular characterization of an Endozoicomonas-like organism causing infection in king scallop Pecten maximus L.</title>
        <authorList>
            <person name="Cano I."/>
            <person name="van Aerle R."/>
            <person name="Ross S."/>
            <person name="Verner-Jeffreys D.W."/>
            <person name="Paley R.K."/>
            <person name="Rimmer G."/>
            <person name="Ryder D."/>
            <person name="Hooper P."/>
            <person name="Stone D."/>
            <person name="Feist S.W."/>
        </authorList>
    </citation>
    <scope>NUCLEOTIDE SEQUENCE</scope>
</reference>
<proteinExistence type="predicted"/>
<accession>A0A2H9TA04</accession>
<dbReference type="EMBL" id="NSIT01000034">
    <property type="protein sequence ID" value="PJE80062.1"/>
    <property type="molecule type" value="Genomic_DNA"/>
</dbReference>
<comment type="caution">
    <text evidence="1">The sequence shown here is derived from an EMBL/GenBank/DDBJ whole genome shotgun (WGS) entry which is preliminary data.</text>
</comment>
<sequence length="77" mass="8797">MLVTEHEAGHNRFLLCCVGTAIIRTCEPFLSQAYKENLKSPLVKQLVFYRKLSSVNVLNDGCEHNINVPSIRAYFKQ</sequence>